<dbReference type="InParanoid" id="A0A3Q3GUR4"/>
<dbReference type="PANTHER" id="PTHR45740">
    <property type="entry name" value="POLY [ADP-RIBOSE] POLYMERASE"/>
    <property type="match status" value="1"/>
</dbReference>
<dbReference type="GO" id="GO:0008270">
    <property type="term" value="F:zinc ion binding"/>
    <property type="evidence" value="ECO:0007669"/>
    <property type="project" value="UniProtKB-KW"/>
</dbReference>
<dbReference type="AlphaFoldDB" id="A0A3Q3GUR4"/>
<evidence type="ECO:0000259" key="7">
    <source>
        <dbReference type="Pfam" id="PF25261"/>
    </source>
</evidence>
<dbReference type="Ensembl" id="ENSLBET00000038608.1">
    <property type="protein sequence ID" value="ENSLBEP00000037071.1"/>
    <property type="gene ID" value="ENSLBEG00000027690.1"/>
</dbReference>
<organism evidence="8 9">
    <name type="scientific">Labrus bergylta</name>
    <name type="common">ballan wrasse</name>
    <dbReference type="NCBI Taxonomy" id="56723"/>
    <lineage>
        <taxon>Eukaryota</taxon>
        <taxon>Metazoa</taxon>
        <taxon>Chordata</taxon>
        <taxon>Craniata</taxon>
        <taxon>Vertebrata</taxon>
        <taxon>Euteleostomi</taxon>
        <taxon>Actinopterygii</taxon>
        <taxon>Neopterygii</taxon>
        <taxon>Teleostei</taxon>
        <taxon>Neoteleostei</taxon>
        <taxon>Acanthomorphata</taxon>
        <taxon>Eupercaria</taxon>
        <taxon>Labriformes</taxon>
        <taxon>Labridae</taxon>
        <taxon>Labrus</taxon>
    </lineage>
</organism>
<dbReference type="OrthoDB" id="6133115at2759"/>
<dbReference type="Proteomes" id="UP000261660">
    <property type="component" value="Unplaced"/>
</dbReference>
<evidence type="ECO:0000256" key="4">
    <source>
        <dbReference type="ARBA" id="ARBA00022771"/>
    </source>
</evidence>
<keyword evidence="1" id="KW-0597">Phosphoprotein</keyword>
<evidence type="ECO:0000313" key="8">
    <source>
        <dbReference type="Ensembl" id="ENSLBEP00000037071.1"/>
    </source>
</evidence>
<evidence type="ECO:0000256" key="5">
    <source>
        <dbReference type="ARBA" id="ARBA00022833"/>
    </source>
</evidence>
<protein>
    <submittedName>
        <fullName evidence="8">Protein mono-ADP-ribosyltransferase PARP12-like</fullName>
    </submittedName>
</protein>
<evidence type="ECO:0000256" key="6">
    <source>
        <dbReference type="SAM" id="MobiDB-lite"/>
    </source>
</evidence>
<reference evidence="8" key="2">
    <citation type="submission" date="2025-09" db="UniProtKB">
        <authorList>
            <consortium name="Ensembl"/>
        </authorList>
    </citation>
    <scope>IDENTIFICATION</scope>
</reference>
<dbReference type="FunCoup" id="A0A3Q3GUR4">
    <property type="interactions" value="7"/>
</dbReference>
<dbReference type="GeneTree" id="ENSGT01030000234982"/>
<keyword evidence="5" id="KW-0862">Zinc</keyword>
<keyword evidence="4" id="KW-0863">Zinc-finger</keyword>
<dbReference type="InterPro" id="IPR051712">
    <property type="entry name" value="ARTD-AVP"/>
</dbReference>
<feature type="compositionally biased region" description="Polar residues" evidence="6">
    <location>
        <begin position="226"/>
        <end position="238"/>
    </location>
</feature>
<dbReference type="Pfam" id="PF25261">
    <property type="entry name" value="zf-CCCH_PARP12"/>
    <property type="match status" value="1"/>
</dbReference>
<feature type="compositionally biased region" description="Basic and acidic residues" evidence="6">
    <location>
        <begin position="212"/>
        <end position="225"/>
    </location>
</feature>
<evidence type="ECO:0000313" key="9">
    <source>
        <dbReference type="Proteomes" id="UP000261660"/>
    </source>
</evidence>
<proteinExistence type="predicted"/>
<dbReference type="InterPro" id="IPR057602">
    <property type="entry name" value="Zfn-CCCH_PARP12"/>
</dbReference>
<sequence>METEVLKIILASQGAVDTDYLMSNIGYGDSTNQIITNREKFTLCSPFGQPKVVARTSLRLCRVRGCTGSCKGLHLCKHFLFSGSCQFLSRRGCSSSHELNSDYNQMILKELELESLSRAELCTLLLQSDNLLLPAICHDYNNGPGEYGICQRADGCERLHICERYLNRDCNCHKTHDFNEPQPLQILRSKGVPDSLIPSLKSAYANKGAIRYADRKRDERNEGNRQRPQLNSTGSGFSAATNYPGVVPSYDLHVQPHDWHRGRWRGRGRGIGRVGFQGNRGIRGHWSVSGNQDYYPPQPMYLYHW</sequence>
<keyword evidence="2" id="KW-0479">Metal-binding</keyword>
<dbReference type="GO" id="GO:0005634">
    <property type="term" value="C:nucleus"/>
    <property type="evidence" value="ECO:0007669"/>
    <property type="project" value="TreeGrafter"/>
</dbReference>
<keyword evidence="3" id="KW-0677">Repeat</keyword>
<evidence type="ECO:0000256" key="1">
    <source>
        <dbReference type="ARBA" id="ARBA00022553"/>
    </source>
</evidence>
<reference evidence="8" key="1">
    <citation type="submission" date="2025-08" db="UniProtKB">
        <authorList>
            <consortium name="Ensembl"/>
        </authorList>
    </citation>
    <scope>IDENTIFICATION</scope>
</reference>
<dbReference type="STRING" id="56723.ENSLBEP00000037071"/>
<dbReference type="GO" id="GO:0003950">
    <property type="term" value="F:NAD+ poly-ADP-ribosyltransferase activity"/>
    <property type="evidence" value="ECO:0007669"/>
    <property type="project" value="TreeGrafter"/>
</dbReference>
<feature type="region of interest" description="Disordered" evidence="6">
    <location>
        <begin position="211"/>
        <end position="238"/>
    </location>
</feature>
<dbReference type="RefSeq" id="XP_020490488.1">
    <property type="nucleotide sequence ID" value="XM_020634832.3"/>
</dbReference>
<evidence type="ECO:0000256" key="2">
    <source>
        <dbReference type="ARBA" id="ARBA00022723"/>
    </source>
</evidence>
<keyword evidence="9" id="KW-1185">Reference proteome</keyword>
<name>A0A3Q3GUR4_9LABR</name>
<evidence type="ECO:0000256" key="3">
    <source>
        <dbReference type="ARBA" id="ARBA00022737"/>
    </source>
</evidence>
<dbReference type="GO" id="GO:1990404">
    <property type="term" value="F:NAD+-protein mono-ADP-ribosyltransferase activity"/>
    <property type="evidence" value="ECO:0007669"/>
    <property type="project" value="TreeGrafter"/>
</dbReference>
<dbReference type="PANTHER" id="PTHR45740:SF15">
    <property type="entry name" value="ZINC FINGER CCCH TYPE DOMAIN CONTAINING 1-LIKE"/>
    <property type="match status" value="1"/>
</dbReference>
<accession>A0A3Q3GUR4</accession>
<dbReference type="GeneID" id="109984603"/>
<feature type="domain" description="PARP12-like CCCH zinc finger tandem" evidence="7">
    <location>
        <begin position="59"/>
        <end position="104"/>
    </location>
</feature>